<feature type="domain" description="Metallo-beta-lactamase" evidence="1">
    <location>
        <begin position="55"/>
        <end position="251"/>
    </location>
</feature>
<dbReference type="InterPro" id="IPR035681">
    <property type="entry name" value="ComA-like_MBL"/>
</dbReference>
<dbReference type="Proteomes" id="UP000003340">
    <property type="component" value="Unassembled WGS sequence"/>
</dbReference>
<dbReference type="eggNOG" id="COG2333">
    <property type="taxonomic scope" value="Bacteria"/>
</dbReference>
<gene>
    <name evidence="2" type="ORF">CLOSTMETH_02470</name>
</gene>
<dbReference type="PANTHER" id="PTHR30619">
    <property type="entry name" value="DNA INTERNALIZATION/COMPETENCE PROTEIN COMEC/REC2"/>
    <property type="match status" value="1"/>
</dbReference>
<dbReference type="Gene3D" id="3.60.15.10">
    <property type="entry name" value="Ribonuclease Z/Hydroxyacylglutathione hydrolase-like"/>
    <property type="match status" value="1"/>
</dbReference>
<comment type="caution">
    <text evidence="2">The sequence shown here is derived from an EMBL/GenBank/DDBJ whole genome shotgun (WGS) entry which is preliminary data.</text>
</comment>
<reference evidence="2 3" key="2">
    <citation type="submission" date="2009-02" db="EMBL/GenBank/DDBJ databases">
        <title>Draft genome sequence of Clostridium methylpentosum (DSM 5476).</title>
        <authorList>
            <person name="Sudarsanam P."/>
            <person name="Ley R."/>
            <person name="Guruge J."/>
            <person name="Turnbaugh P.J."/>
            <person name="Mahowald M."/>
            <person name="Liep D."/>
            <person name="Gordon J."/>
        </authorList>
    </citation>
    <scope>NUCLEOTIDE SEQUENCE [LARGE SCALE GENOMIC DNA]</scope>
    <source>
        <strain evidence="2 3">DSM 5476</strain>
    </source>
</reference>
<organism evidence="2 3">
    <name type="scientific">[Clostridium] methylpentosum DSM 5476</name>
    <dbReference type="NCBI Taxonomy" id="537013"/>
    <lineage>
        <taxon>Bacteria</taxon>
        <taxon>Bacillati</taxon>
        <taxon>Bacillota</taxon>
        <taxon>Clostridia</taxon>
        <taxon>Eubacteriales</taxon>
        <taxon>Oscillospiraceae</taxon>
        <taxon>Oscillospiraceae incertae sedis</taxon>
    </lineage>
</organism>
<dbReference type="HOGENOM" id="CLU_010363_0_3_9"/>
<dbReference type="CDD" id="cd07731">
    <property type="entry name" value="ComA-like_MBL-fold"/>
    <property type="match status" value="1"/>
</dbReference>
<dbReference type="SUPFAM" id="SSF56281">
    <property type="entry name" value="Metallo-hydrolase/oxidoreductase"/>
    <property type="match status" value="1"/>
</dbReference>
<accession>C0EF31</accession>
<proteinExistence type="predicted"/>
<evidence type="ECO:0000259" key="1">
    <source>
        <dbReference type="SMART" id="SM00849"/>
    </source>
</evidence>
<reference evidence="2 3" key="1">
    <citation type="submission" date="2009-01" db="EMBL/GenBank/DDBJ databases">
        <authorList>
            <person name="Fulton L."/>
            <person name="Clifton S."/>
            <person name="Fulton B."/>
            <person name="Xu J."/>
            <person name="Minx P."/>
            <person name="Pepin K.H."/>
            <person name="Johnson M."/>
            <person name="Bhonagiri V."/>
            <person name="Nash W.E."/>
            <person name="Mardis E.R."/>
            <person name="Wilson R.K."/>
        </authorList>
    </citation>
    <scope>NUCLEOTIDE SEQUENCE [LARGE SCALE GENOMIC DNA]</scope>
    <source>
        <strain evidence="2 3">DSM 5476</strain>
    </source>
</reference>
<evidence type="ECO:0000313" key="3">
    <source>
        <dbReference type="Proteomes" id="UP000003340"/>
    </source>
</evidence>
<name>C0EF31_9FIRM</name>
<keyword evidence="3" id="KW-1185">Reference proteome</keyword>
<dbReference type="PANTHER" id="PTHR30619:SF7">
    <property type="entry name" value="BETA-LACTAMASE DOMAIN PROTEIN"/>
    <property type="match status" value="1"/>
</dbReference>
<dbReference type="InterPro" id="IPR001279">
    <property type="entry name" value="Metallo-B-lactamas"/>
</dbReference>
<dbReference type="InterPro" id="IPR052159">
    <property type="entry name" value="Competence_DNA_uptake"/>
</dbReference>
<dbReference type="STRING" id="537013.CLOSTMETH_02470"/>
<dbReference type="Pfam" id="PF00753">
    <property type="entry name" value="Lactamase_B"/>
    <property type="match status" value="1"/>
</dbReference>
<dbReference type="SMART" id="SM00849">
    <property type="entry name" value="Lactamase_B"/>
    <property type="match status" value="1"/>
</dbReference>
<protein>
    <submittedName>
        <fullName evidence="2">Metallo-beta-lactamase domain protein</fullName>
    </submittedName>
</protein>
<evidence type="ECO:0000313" key="2">
    <source>
        <dbReference type="EMBL" id="EEG29933.1"/>
    </source>
</evidence>
<dbReference type="InterPro" id="IPR036866">
    <property type="entry name" value="RibonucZ/Hydroxyglut_hydro"/>
</dbReference>
<dbReference type="AlphaFoldDB" id="C0EF31"/>
<sequence>MAAKRKNKAAVSLTSLLAALVILGVSWIGYQFFGDDPKPITPGTDVSVHFIDVGQGDCELIRVGDQSILIDAGENDKGNTVLDYLNKQGIEKIDLFIGTHPHSDHIGGMDTVINRIEVGEVLMPELPDSLVPTTKTYTDVLTAIADKNLPVTAAEPGQMYTFGDATLEILGPLRDYDDLNDMSVVAKLTYGSTTFLFGGDMEKEVEDDLLNANADVRADVLKLSHHGSKTSNSKAFLDAVGADTYAICVGAGNSYGHPHDQVLNRISGKQVYRTDLNGDIVIGTDGANLTVQTEK</sequence>
<dbReference type="EMBL" id="ACEC01000082">
    <property type="protein sequence ID" value="EEG29933.1"/>
    <property type="molecule type" value="Genomic_DNA"/>
</dbReference>